<comment type="function">
    <text evidence="4">Required for assembly of dynein regulatory complex (DRC) and inner dynein arm (IDA) complexes, which are responsible for ciliary beat regulation, thereby playing a central role in motility in cilia and flagella. Probably acts together with CCDC40 to form a molecular ruler that determines the 96 nanometer (nm) repeat length and arrangements of components in cilia and flagella. Not required for outer dynein arm complexes assembly.</text>
</comment>
<feature type="coiled-coil region" evidence="5">
    <location>
        <begin position="64"/>
        <end position="140"/>
    </location>
</feature>
<dbReference type="GO" id="GO:0005576">
    <property type="term" value="C:extracellular region"/>
    <property type="evidence" value="ECO:0007669"/>
    <property type="project" value="GOC"/>
</dbReference>
<reference evidence="6" key="2">
    <citation type="submission" date="2025-09" db="UniProtKB">
        <authorList>
            <consortium name="Ensembl"/>
        </authorList>
    </citation>
    <scope>IDENTIFICATION</scope>
</reference>
<evidence type="ECO:0000256" key="4">
    <source>
        <dbReference type="ARBA" id="ARBA00045182"/>
    </source>
</evidence>
<dbReference type="GO" id="GO:0036159">
    <property type="term" value="P:inner dynein arm assembly"/>
    <property type="evidence" value="ECO:0007669"/>
    <property type="project" value="InterPro"/>
</dbReference>
<dbReference type="PANTHER" id="PTHR18962:SF0">
    <property type="entry name" value="COILED-COIL DOMAIN-CONTAINING PROTEIN 39"/>
    <property type="match status" value="1"/>
</dbReference>
<evidence type="ECO:0000256" key="2">
    <source>
        <dbReference type="ARBA" id="ARBA00016725"/>
    </source>
</evidence>
<keyword evidence="3 5" id="KW-0175">Coiled coil</keyword>
<dbReference type="PANTHER" id="PTHR18962">
    <property type="entry name" value="COILED-COIL DOMAIN-CONTAINING PROTEIN 39"/>
    <property type="match status" value="1"/>
</dbReference>
<protein>
    <recommendedName>
        <fullName evidence="2">Coiled-coil domain-containing protein 39</fullName>
    </recommendedName>
</protein>
<evidence type="ECO:0000256" key="5">
    <source>
        <dbReference type="SAM" id="Coils"/>
    </source>
</evidence>
<dbReference type="Ensembl" id="ENSMMOT00000024243.1">
    <property type="protein sequence ID" value="ENSMMOP00000023845.1"/>
    <property type="gene ID" value="ENSMMOG00000018139.1"/>
</dbReference>
<feature type="coiled-coil region" evidence="5">
    <location>
        <begin position="541"/>
        <end position="586"/>
    </location>
</feature>
<reference evidence="6" key="1">
    <citation type="submission" date="2025-08" db="UniProtKB">
        <authorList>
            <consortium name="Ensembl"/>
        </authorList>
    </citation>
    <scope>IDENTIFICATION</scope>
</reference>
<evidence type="ECO:0000313" key="7">
    <source>
        <dbReference type="Proteomes" id="UP000261620"/>
    </source>
</evidence>
<feature type="coiled-coil region" evidence="5">
    <location>
        <begin position="448"/>
        <end position="498"/>
    </location>
</feature>
<evidence type="ECO:0000256" key="1">
    <source>
        <dbReference type="ARBA" id="ARBA00005805"/>
    </source>
</evidence>
<dbReference type="InterPro" id="IPR033290">
    <property type="entry name" value="CCDC39"/>
</dbReference>
<sequence>MSDIVNTVLWEMNWDERFAIPEPNAENKALIEEVRDTSYLSYLRKYTAFSQLNKDEKQYMIEMLKNVKQELDNTQALCKAKEREEESMRHLTALIEREAGRLGQETASMEKEHKTLAERRNNLENKIFKAKQKLEEFMKQMNWDQHTMDAFLEESARKEEDKMAIDKYARQDEQRIKLLTLAIEKKTVEASMKRRALDKELTETQSAQVLKENSGALMDTQYLIQQWENTIKQMKQRDTEIQQCTLQLGQANQKMREKSATITEKKRFLDTLKANNNRTEWKINMTSQQAVKLRQNLREQEEAYTDLKDELDSCKVTLDRTASDVESMKSNITRMKRDIEEAKIFNAALEEKLQAATQSALSEEDRAAQIEQFLKDEELAIKVGILEVLNHMVLPAQKTGEGTIKPGGHHECTGTLSRKHICDLLHGHLCSTCQKLALMEGDLLSDEKQMLNMKVAELNAVLEEKRKSVSKLNNIKEMEKSEAQKRDLTSRVEELMLLCTANEKELKKIRLRKQDKMLEQNILKVEVKRMRDLLYNTTDSMLSLEKRKLELQRAIKERQDETVVYREMLKQQFKISEQERQRLSVELNEKLSKVDLMKNRFEVLMLSMTAPEGEEENSPAYYITKVRAHTFTFHQSLLKLLDLQWRPAH</sequence>
<proteinExistence type="inferred from homology"/>
<dbReference type="Proteomes" id="UP000261620">
    <property type="component" value="Unplaced"/>
</dbReference>
<name>A0A3Q3X6L5_MOLML</name>
<evidence type="ECO:0000313" key="6">
    <source>
        <dbReference type="Ensembl" id="ENSMMOP00000023845.1"/>
    </source>
</evidence>
<dbReference type="Pfam" id="PF24161">
    <property type="entry name" value="CCDC39"/>
    <property type="match status" value="2"/>
</dbReference>
<keyword evidence="7" id="KW-1185">Reference proteome</keyword>
<dbReference type="GO" id="GO:0060285">
    <property type="term" value="P:cilium-dependent cell motility"/>
    <property type="evidence" value="ECO:0007669"/>
    <property type="project" value="TreeGrafter"/>
</dbReference>
<comment type="similarity">
    <text evidence="1">Belongs to the CCDC39 family.</text>
</comment>
<feature type="coiled-coil region" evidence="5">
    <location>
        <begin position="283"/>
        <end position="366"/>
    </location>
</feature>
<dbReference type="GO" id="GO:0060287">
    <property type="term" value="P:epithelial cilium movement involved in determination of left/right asymmetry"/>
    <property type="evidence" value="ECO:0007669"/>
    <property type="project" value="TreeGrafter"/>
</dbReference>
<dbReference type="GO" id="GO:0005930">
    <property type="term" value="C:axoneme"/>
    <property type="evidence" value="ECO:0007669"/>
    <property type="project" value="InterPro"/>
</dbReference>
<accession>A0A3Q3X6L5</accession>
<evidence type="ECO:0000256" key="3">
    <source>
        <dbReference type="ARBA" id="ARBA00023054"/>
    </source>
</evidence>
<dbReference type="AlphaFoldDB" id="A0A3Q3X6L5"/>
<organism evidence="6 7">
    <name type="scientific">Mola mola</name>
    <name type="common">Ocean sunfish</name>
    <name type="synonym">Tetraodon mola</name>
    <dbReference type="NCBI Taxonomy" id="94237"/>
    <lineage>
        <taxon>Eukaryota</taxon>
        <taxon>Metazoa</taxon>
        <taxon>Chordata</taxon>
        <taxon>Craniata</taxon>
        <taxon>Vertebrata</taxon>
        <taxon>Euteleostomi</taxon>
        <taxon>Actinopterygii</taxon>
        <taxon>Neopterygii</taxon>
        <taxon>Teleostei</taxon>
        <taxon>Neoteleostei</taxon>
        <taxon>Acanthomorphata</taxon>
        <taxon>Eupercaria</taxon>
        <taxon>Tetraodontiformes</taxon>
        <taxon>Molidae</taxon>
        <taxon>Mola</taxon>
    </lineage>
</organism>